<evidence type="ECO:0000313" key="1">
    <source>
        <dbReference type="EMBL" id="KAJ1347223.1"/>
    </source>
</evidence>
<accession>A0AAD5LZH3</accession>
<comment type="caution">
    <text evidence="1">The sequence shown here is derived from an EMBL/GenBank/DDBJ whole genome shotgun (WGS) entry which is preliminary data.</text>
</comment>
<sequence>MNVKLYPPAFEDLEPTERDLLTRALMIRLSSSDTRQVLLMAKKVVKQFDRYRQLDAIKYINEKLDEIGWNLFGVNKGFVYQMVFTRRLVRDQCGMQLYPPCICRICSDGRKRAFVAYAYPVLLHILEHLNDGELPEKITSAADTMPWKDGCKIDGLSFGSASLAIKHVLDAHNDLVELSALDMILEDNGLFEIFHEALVGCVW</sequence>
<dbReference type="AlphaFoldDB" id="A0AAD5LZH3"/>
<gene>
    <name evidence="1" type="ORF">KIN20_002232</name>
</gene>
<dbReference type="EMBL" id="JAHQIW010000292">
    <property type="protein sequence ID" value="KAJ1347223.1"/>
    <property type="molecule type" value="Genomic_DNA"/>
</dbReference>
<protein>
    <submittedName>
        <fullName evidence="1">Uncharacterized protein</fullName>
    </submittedName>
</protein>
<proteinExistence type="predicted"/>
<name>A0AAD5LZH3_PARTN</name>
<dbReference type="Proteomes" id="UP001196413">
    <property type="component" value="Unassembled WGS sequence"/>
</dbReference>
<organism evidence="1 2">
    <name type="scientific">Parelaphostrongylus tenuis</name>
    <name type="common">Meningeal worm</name>
    <dbReference type="NCBI Taxonomy" id="148309"/>
    <lineage>
        <taxon>Eukaryota</taxon>
        <taxon>Metazoa</taxon>
        <taxon>Ecdysozoa</taxon>
        <taxon>Nematoda</taxon>
        <taxon>Chromadorea</taxon>
        <taxon>Rhabditida</taxon>
        <taxon>Rhabditina</taxon>
        <taxon>Rhabditomorpha</taxon>
        <taxon>Strongyloidea</taxon>
        <taxon>Metastrongylidae</taxon>
        <taxon>Parelaphostrongylus</taxon>
    </lineage>
</organism>
<reference evidence="1" key="1">
    <citation type="submission" date="2021-06" db="EMBL/GenBank/DDBJ databases">
        <title>Parelaphostrongylus tenuis whole genome reference sequence.</title>
        <authorList>
            <person name="Garwood T.J."/>
            <person name="Larsen P.A."/>
            <person name="Fountain-Jones N.M."/>
            <person name="Garbe J.R."/>
            <person name="Macchietto M.G."/>
            <person name="Kania S.A."/>
            <person name="Gerhold R.W."/>
            <person name="Richards J.E."/>
            <person name="Wolf T.M."/>
        </authorList>
    </citation>
    <scope>NUCLEOTIDE SEQUENCE</scope>
    <source>
        <strain evidence="1">MNPRO001-30</strain>
        <tissue evidence="1">Meninges</tissue>
    </source>
</reference>
<keyword evidence="2" id="KW-1185">Reference proteome</keyword>
<evidence type="ECO:0000313" key="2">
    <source>
        <dbReference type="Proteomes" id="UP001196413"/>
    </source>
</evidence>